<accession>A0A0M4SXP9</accession>
<dbReference type="EMBL" id="CP012036">
    <property type="protein sequence ID" value="ALF53821.1"/>
    <property type="molecule type" value="Genomic_DNA"/>
</dbReference>
<keyword evidence="2" id="KW-1185">Reference proteome</keyword>
<proteinExistence type="predicted"/>
<dbReference type="RefSeq" id="WP_062293809.1">
    <property type="nucleotide sequence ID" value="NZ_CP012036.1"/>
</dbReference>
<reference evidence="2" key="1">
    <citation type="submission" date="2015-07" db="EMBL/GenBank/DDBJ databases">
        <title>Genome Of Nitrogen-Fixing Cyanobacterium Nostoc piscinale CENA21 From Solimoes/Amazon River Floodplain Sediments And Comparative Genomics To Uncover Biosynthetic Natural Products Potential.</title>
        <authorList>
            <person name="Leao T.F."/>
            <person name="Leao P.N."/>
            <person name="Guimaraes P.I."/>
            <person name="de Melo A.G.C."/>
            <person name="Ramos R.T.J."/>
            <person name="Silva A."/>
            <person name="Fiore M.F."/>
            <person name="Schneider M.P.C."/>
        </authorList>
    </citation>
    <scope>NUCLEOTIDE SEQUENCE [LARGE SCALE GENOMIC DNA]</scope>
    <source>
        <strain evidence="2">CENA21</strain>
    </source>
</reference>
<reference evidence="1 2" key="2">
    <citation type="journal article" date="2016" name="Genome Announc.">
        <title>Draft Genome Sequence of the N2-Fixing Cyanobacterium Nostoc piscinale CENA21, Isolated from the Brazilian Amazon Floodplain.</title>
        <authorList>
            <person name="Leao T."/>
            <person name="Guimaraes P.I."/>
            <person name="de Melo A.G."/>
            <person name="Ramos R.T."/>
            <person name="Leao P.N."/>
            <person name="Silva A."/>
            <person name="Fiore M.F."/>
            <person name="Schneider M.P."/>
        </authorList>
    </citation>
    <scope>NUCLEOTIDE SEQUENCE [LARGE SCALE GENOMIC DNA]</scope>
    <source>
        <strain evidence="1 2">CENA21</strain>
    </source>
</reference>
<evidence type="ECO:0000313" key="2">
    <source>
        <dbReference type="Proteomes" id="UP000062645"/>
    </source>
</evidence>
<dbReference type="KEGG" id="npz:ACX27_14750"/>
<dbReference type="PATRIC" id="fig|224013.5.peg.3557"/>
<gene>
    <name evidence="1" type="ORF">ACX27_14750</name>
</gene>
<organism evidence="1 2">
    <name type="scientific">Nostoc piscinale CENA21</name>
    <dbReference type="NCBI Taxonomy" id="224013"/>
    <lineage>
        <taxon>Bacteria</taxon>
        <taxon>Bacillati</taxon>
        <taxon>Cyanobacteriota</taxon>
        <taxon>Cyanophyceae</taxon>
        <taxon>Nostocales</taxon>
        <taxon>Nostocaceae</taxon>
        <taxon>Nostoc</taxon>
    </lineage>
</organism>
<sequence length="167" mass="19120">MVLQVDLKAVGAWELTYYQKHTGNLNNRRIKAPIIDPIELPYLTDKHLFLVGATSSKAKPSWVRAGYFYQQIDGIQINDAIIFDGLGAVPSTEVDYSRRMIKLNAIELVQFPKISDTFRLRFEALPWIEELTLGVWEYVGTETDSTEELIQAVRAKLETIEFKIDNL</sequence>
<evidence type="ECO:0000313" key="1">
    <source>
        <dbReference type="EMBL" id="ALF53821.1"/>
    </source>
</evidence>
<dbReference type="Proteomes" id="UP000062645">
    <property type="component" value="Chromosome"/>
</dbReference>
<dbReference type="AlphaFoldDB" id="A0A0M4SXP9"/>
<dbReference type="OrthoDB" id="583031at2"/>
<dbReference type="STRING" id="224013.ACX27_14750"/>
<name>A0A0M4SXP9_9NOSO</name>
<protein>
    <submittedName>
        <fullName evidence="1">Uncharacterized protein</fullName>
    </submittedName>
</protein>